<dbReference type="OrthoDB" id="9762009at2"/>
<evidence type="ECO:0000256" key="1">
    <source>
        <dbReference type="ARBA" id="ARBA00000798"/>
    </source>
</evidence>
<keyword evidence="6" id="KW-0443">Lipid metabolism</keyword>
<comment type="caution">
    <text evidence="8">The sequence shown here is derived from an EMBL/GenBank/DDBJ whole genome shotgun (WGS) entry which is preliminary data.</text>
</comment>
<dbReference type="PANTHER" id="PTHR43856">
    <property type="entry name" value="CARDIOLIPIN HYDROLASE"/>
    <property type="match status" value="1"/>
</dbReference>
<evidence type="ECO:0000256" key="6">
    <source>
        <dbReference type="ARBA" id="ARBA00023098"/>
    </source>
</evidence>
<sequence length="164" mass="17805">MFIAVSASAAPLPATGTVEAFFSPQGGVTEAVVNEIGKARTEILVQAYSFTSKPIAKAIVDARKRGVRIEAILDKSNATARYTAATFLVNVGIPVLIDAEHAIAHNKIMIIDRATLITGSFNFTKAAEEKNAENLLIIKGNKPLVEKYLYNYETHKTHATPYTR</sequence>
<dbReference type="GO" id="GO:0006793">
    <property type="term" value="P:phosphorus metabolic process"/>
    <property type="evidence" value="ECO:0007669"/>
    <property type="project" value="UniProtKB-ARBA"/>
</dbReference>
<dbReference type="GO" id="GO:0016891">
    <property type="term" value="F:RNA endonuclease activity producing 5'-phosphomonoesters, hydrolytic mechanism"/>
    <property type="evidence" value="ECO:0007669"/>
    <property type="project" value="TreeGrafter"/>
</dbReference>
<evidence type="ECO:0000313" key="9">
    <source>
        <dbReference type="Proteomes" id="UP000324298"/>
    </source>
</evidence>
<evidence type="ECO:0000313" key="8">
    <source>
        <dbReference type="EMBL" id="KAA0888184.1"/>
    </source>
</evidence>
<dbReference type="InterPro" id="IPR001736">
    <property type="entry name" value="PLipase_D/transphosphatidylase"/>
</dbReference>
<keyword evidence="4" id="KW-0378">Hydrolase</keyword>
<dbReference type="PANTHER" id="PTHR43856:SF1">
    <property type="entry name" value="MITOCHONDRIAL CARDIOLIPIN HYDROLASE"/>
    <property type="match status" value="1"/>
</dbReference>
<dbReference type="InterPro" id="IPR025202">
    <property type="entry name" value="PLD-like_dom"/>
</dbReference>
<dbReference type="CDD" id="cd09170">
    <property type="entry name" value="PLDc_Nuc"/>
    <property type="match status" value="1"/>
</dbReference>
<comment type="similarity">
    <text evidence="2">Belongs to the phospholipase D family.</text>
</comment>
<keyword evidence="9" id="KW-1185">Reference proteome</keyword>
<proteinExistence type="inferred from homology"/>
<protein>
    <recommendedName>
        <fullName evidence="3">phospholipase D</fullName>
        <ecNumber evidence="3">3.1.4.4</ecNumber>
    </recommendedName>
</protein>
<dbReference type="Gene3D" id="3.30.870.10">
    <property type="entry name" value="Endonuclease Chain A"/>
    <property type="match status" value="1"/>
</dbReference>
<dbReference type="GO" id="GO:0004630">
    <property type="term" value="F:phospholipase D activity"/>
    <property type="evidence" value="ECO:0007669"/>
    <property type="project" value="UniProtKB-EC"/>
</dbReference>
<evidence type="ECO:0000256" key="5">
    <source>
        <dbReference type="ARBA" id="ARBA00022963"/>
    </source>
</evidence>
<dbReference type="EMBL" id="SRSD01000012">
    <property type="protein sequence ID" value="KAA0888184.1"/>
    <property type="molecule type" value="Genomic_DNA"/>
</dbReference>
<comment type="catalytic activity">
    <reaction evidence="1">
        <text>a 1,2-diacyl-sn-glycero-3-phosphocholine + H2O = a 1,2-diacyl-sn-glycero-3-phosphate + choline + H(+)</text>
        <dbReference type="Rhea" id="RHEA:14445"/>
        <dbReference type="ChEBI" id="CHEBI:15354"/>
        <dbReference type="ChEBI" id="CHEBI:15377"/>
        <dbReference type="ChEBI" id="CHEBI:15378"/>
        <dbReference type="ChEBI" id="CHEBI:57643"/>
        <dbReference type="ChEBI" id="CHEBI:58608"/>
        <dbReference type="EC" id="3.1.4.4"/>
    </reaction>
</comment>
<dbReference type="InterPro" id="IPR051406">
    <property type="entry name" value="PLD_domain"/>
</dbReference>
<dbReference type="AlphaFoldDB" id="A0A5A9X5X8"/>
<name>A0A5A9X5X8_9BACT</name>
<gene>
    <name evidence="8" type="ORF">ET418_17215</name>
</gene>
<reference evidence="8 9" key="1">
    <citation type="submission" date="2019-04" db="EMBL/GenBank/DDBJ databases">
        <title>Geobacter ruber sp. nov., ferric-reducing bacteria isolated from paddy soil.</title>
        <authorList>
            <person name="Xu Z."/>
            <person name="Masuda Y."/>
            <person name="Itoh H."/>
            <person name="Senoo K."/>
        </authorList>
    </citation>
    <scope>NUCLEOTIDE SEQUENCE [LARGE SCALE GENOMIC DNA]</scope>
    <source>
        <strain evidence="8 9">Red88</strain>
    </source>
</reference>
<evidence type="ECO:0000259" key="7">
    <source>
        <dbReference type="PROSITE" id="PS50035"/>
    </source>
</evidence>
<dbReference type="Pfam" id="PF13091">
    <property type="entry name" value="PLDc_2"/>
    <property type="match status" value="1"/>
</dbReference>
<dbReference type="SUPFAM" id="SSF56024">
    <property type="entry name" value="Phospholipase D/nuclease"/>
    <property type="match status" value="1"/>
</dbReference>
<evidence type="ECO:0000256" key="2">
    <source>
        <dbReference type="ARBA" id="ARBA00008664"/>
    </source>
</evidence>
<dbReference type="GO" id="GO:0016042">
    <property type="term" value="P:lipid catabolic process"/>
    <property type="evidence" value="ECO:0007669"/>
    <property type="project" value="UniProtKB-KW"/>
</dbReference>
<feature type="domain" description="PLD phosphodiesterase" evidence="7">
    <location>
        <begin position="100"/>
        <end position="127"/>
    </location>
</feature>
<evidence type="ECO:0000256" key="4">
    <source>
        <dbReference type="ARBA" id="ARBA00022801"/>
    </source>
</evidence>
<evidence type="ECO:0000256" key="3">
    <source>
        <dbReference type="ARBA" id="ARBA00012027"/>
    </source>
</evidence>
<organism evidence="8 9">
    <name type="scientific">Oryzomonas rubra</name>
    <dbReference type="NCBI Taxonomy" id="2509454"/>
    <lineage>
        <taxon>Bacteria</taxon>
        <taxon>Pseudomonadati</taxon>
        <taxon>Thermodesulfobacteriota</taxon>
        <taxon>Desulfuromonadia</taxon>
        <taxon>Geobacterales</taxon>
        <taxon>Geobacteraceae</taxon>
        <taxon>Oryzomonas</taxon>
    </lineage>
</organism>
<dbReference type="Proteomes" id="UP000324298">
    <property type="component" value="Unassembled WGS sequence"/>
</dbReference>
<dbReference type="PROSITE" id="PS50035">
    <property type="entry name" value="PLD"/>
    <property type="match status" value="1"/>
</dbReference>
<dbReference type="SMART" id="SM00155">
    <property type="entry name" value="PLDc"/>
    <property type="match status" value="1"/>
</dbReference>
<keyword evidence="5" id="KW-0442">Lipid degradation</keyword>
<dbReference type="EC" id="3.1.4.4" evidence="3"/>
<accession>A0A5A9X5X8</accession>